<dbReference type="AlphaFoldDB" id="M8B0N4"/>
<proteinExistence type="predicted"/>
<evidence type="ECO:0000313" key="1">
    <source>
        <dbReference type="EnsemblPlants" id="EMT07571"/>
    </source>
</evidence>
<sequence>MGGRSGLLDLVMAGAAVATVLEVGGVEAEEAVTELTKAFPWISAGSTGDLEPRRICGGYNKRWRDYTEKLALATCEAVREGGNFYINTFGLNFPGSNSHKLYGPLLLKLYGPSITSQASHRAHMFILLHTFAYLE</sequence>
<dbReference type="EnsemblPlants" id="EMT07571">
    <property type="protein sequence ID" value="EMT07571"/>
    <property type="gene ID" value="F775_24815"/>
</dbReference>
<accession>M8B0N4</accession>
<organism evidence="1">
    <name type="scientific">Aegilops tauschii</name>
    <name type="common">Tausch's goatgrass</name>
    <name type="synonym">Aegilops squarrosa</name>
    <dbReference type="NCBI Taxonomy" id="37682"/>
    <lineage>
        <taxon>Eukaryota</taxon>
        <taxon>Viridiplantae</taxon>
        <taxon>Streptophyta</taxon>
        <taxon>Embryophyta</taxon>
        <taxon>Tracheophyta</taxon>
        <taxon>Spermatophyta</taxon>
        <taxon>Magnoliopsida</taxon>
        <taxon>Liliopsida</taxon>
        <taxon>Poales</taxon>
        <taxon>Poaceae</taxon>
        <taxon>BOP clade</taxon>
        <taxon>Pooideae</taxon>
        <taxon>Triticodae</taxon>
        <taxon>Triticeae</taxon>
        <taxon>Triticinae</taxon>
        <taxon>Aegilops</taxon>
    </lineage>
</organism>
<protein>
    <submittedName>
        <fullName evidence="1">Uncharacterized protein</fullName>
    </submittedName>
</protein>
<name>M8B0N4_AEGTA</name>
<reference evidence="1" key="1">
    <citation type="submission" date="2015-06" db="UniProtKB">
        <authorList>
            <consortium name="EnsemblPlants"/>
        </authorList>
    </citation>
    <scope>IDENTIFICATION</scope>
</reference>